<evidence type="ECO:0000256" key="2">
    <source>
        <dbReference type="ARBA" id="ARBA00022690"/>
    </source>
</evidence>
<evidence type="ECO:0000256" key="3">
    <source>
        <dbReference type="ARBA" id="ARBA00022729"/>
    </source>
</evidence>
<evidence type="ECO:0000256" key="5">
    <source>
        <dbReference type="ARBA" id="ARBA00023180"/>
    </source>
</evidence>
<dbReference type="FunFam" id="2.30.39.10:FF:000003">
    <property type="entry name" value="alpha-1-antitrypsin isoform X1"/>
    <property type="match status" value="1"/>
</dbReference>
<proteinExistence type="inferred from homology"/>
<organism evidence="9 10">
    <name type="scientific">Marmota monax</name>
    <name type="common">Woodchuck</name>
    <dbReference type="NCBI Taxonomy" id="9995"/>
    <lineage>
        <taxon>Eukaryota</taxon>
        <taxon>Metazoa</taxon>
        <taxon>Chordata</taxon>
        <taxon>Craniata</taxon>
        <taxon>Vertebrata</taxon>
        <taxon>Euteleostomi</taxon>
        <taxon>Mammalia</taxon>
        <taxon>Eutheria</taxon>
        <taxon>Euarchontoglires</taxon>
        <taxon>Glires</taxon>
        <taxon>Rodentia</taxon>
        <taxon>Sciuromorpha</taxon>
        <taxon>Sciuridae</taxon>
        <taxon>Xerinae</taxon>
        <taxon>Marmotini</taxon>
        <taxon>Marmota</taxon>
    </lineage>
</organism>
<evidence type="ECO:0000256" key="4">
    <source>
        <dbReference type="ARBA" id="ARBA00022900"/>
    </source>
</evidence>
<dbReference type="PANTHER" id="PTHR11461:SF165">
    <property type="entry name" value="ALPHA-1-ANTITRYPSIN"/>
    <property type="match status" value="1"/>
</dbReference>
<dbReference type="InterPro" id="IPR036186">
    <property type="entry name" value="Serpin_sf"/>
</dbReference>
<dbReference type="GO" id="GO:0004867">
    <property type="term" value="F:serine-type endopeptidase inhibitor activity"/>
    <property type="evidence" value="ECO:0007669"/>
    <property type="project" value="UniProtKB-KW"/>
</dbReference>
<dbReference type="Gene3D" id="2.30.39.10">
    <property type="entry name" value="Alpha-1-antitrypsin, domain 1"/>
    <property type="match status" value="1"/>
</dbReference>
<dbReference type="AlphaFoldDB" id="A0A5E4CI97"/>
<keyword evidence="2" id="KW-0646">Protease inhibitor</keyword>
<evidence type="ECO:0000313" key="9">
    <source>
        <dbReference type="EMBL" id="VTJ80652.1"/>
    </source>
</evidence>
<protein>
    <recommendedName>
        <fullName evidence="8">Serpin domain-containing protein</fullName>
    </recommendedName>
</protein>
<dbReference type="Proteomes" id="UP000335636">
    <property type="component" value="Unassembled WGS sequence"/>
</dbReference>
<dbReference type="EMBL" id="CABDUW010001329">
    <property type="protein sequence ID" value="VTJ80652.1"/>
    <property type="molecule type" value="Genomic_DNA"/>
</dbReference>
<keyword evidence="5" id="KW-0325">Glycoprotein</keyword>
<dbReference type="Gene3D" id="3.30.497.10">
    <property type="entry name" value="Antithrombin, subunit I, domain 2"/>
    <property type="match status" value="2"/>
</dbReference>
<feature type="signal peptide" evidence="7">
    <location>
        <begin position="1"/>
        <end position="45"/>
    </location>
</feature>
<dbReference type="InterPro" id="IPR042185">
    <property type="entry name" value="Serpin_sf_2"/>
</dbReference>
<dbReference type="InterPro" id="IPR042178">
    <property type="entry name" value="Serpin_sf_1"/>
</dbReference>
<feature type="domain" description="Serpin" evidence="8">
    <location>
        <begin position="75"/>
        <end position="334"/>
    </location>
</feature>
<evidence type="ECO:0000256" key="7">
    <source>
        <dbReference type="SAM" id="SignalP"/>
    </source>
</evidence>
<keyword evidence="10" id="KW-1185">Reference proteome</keyword>
<feature type="chain" id="PRO_5022881842" description="Serpin domain-containing protein" evidence="7">
    <location>
        <begin position="46"/>
        <end position="334"/>
    </location>
</feature>
<accession>A0A5E4CI97</accession>
<evidence type="ECO:0000313" key="10">
    <source>
        <dbReference type="Proteomes" id="UP000335636"/>
    </source>
</evidence>
<dbReference type="InterPro" id="IPR000215">
    <property type="entry name" value="Serpin_fam"/>
</dbReference>
<comment type="caution">
    <text evidence="9">The sequence shown here is derived from an EMBL/GenBank/DDBJ whole genome shotgun (WGS) entry which is preliminary data.</text>
</comment>
<dbReference type="GO" id="GO:0005615">
    <property type="term" value="C:extracellular space"/>
    <property type="evidence" value="ECO:0007669"/>
    <property type="project" value="InterPro"/>
</dbReference>
<dbReference type="SUPFAM" id="SSF56574">
    <property type="entry name" value="Serpins"/>
    <property type="match status" value="1"/>
</dbReference>
<gene>
    <name evidence="9" type="ORF">MONAX_5E015676</name>
</gene>
<evidence type="ECO:0000259" key="8">
    <source>
        <dbReference type="SMART" id="SM00093"/>
    </source>
</evidence>
<evidence type="ECO:0000256" key="6">
    <source>
        <dbReference type="RuleBase" id="RU000411"/>
    </source>
</evidence>
<keyword evidence="3 7" id="KW-0732">Signal</keyword>
<keyword evidence="4" id="KW-0722">Serine protease inhibitor</keyword>
<evidence type="ECO:0000256" key="1">
    <source>
        <dbReference type="ARBA" id="ARBA00009500"/>
    </source>
</evidence>
<reference evidence="9" key="1">
    <citation type="submission" date="2019-04" db="EMBL/GenBank/DDBJ databases">
        <authorList>
            <person name="Alioto T."/>
            <person name="Alioto T."/>
        </authorList>
    </citation>
    <scope>NUCLEOTIDE SEQUENCE [LARGE SCALE GENOMIC DNA]</scope>
</reference>
<name>A0A5E4CI97_MARMO</name>
<sequence length="334" mass="37075">MQMEEGLGTGWAVLELTTPWTMPSSISWGLLLLAGLSCLAAGSLAEDAQETDASKPDQEHPACHKIAPNLAEFAFSLYWVLAHHSNTTNIFFSPVSIATALASLSMGTKAETHTQILEGLGFNNTETAEADIHQGFHGLFIDHNLKLLDKFLEDVKNLYHSEAFSTNFTNTKEAKRQINTYVEKGTQGKIVDLVKDLDRGSVLALDGAEVGEELPPRQAEGASALLSHPSLPPTCCHPPSLCPGTWEKPFKVDRTMEQDFHVDEATTVRVPMMNRLGMFDLHYCHTLSSMMLKMNYLGNVTAIFIMPKVGRMEYVEDTITKEFLDKFLKNRESR</sequence>
<dbReference type="InterPro" id="IPR023796">
    <property type="entry name" value="Serpin_dom"/>
</dbReference>
<comment type="similarity">
    <text evidence="1 6">Belongs to the serpin family.</text>
</comment>
<dbReference type="Pfam" id="PF00079">
    <property type="entry name" value="Serpin"/>
    <property type="match status" value="2"/>
</dbReference>
<dbReference type="PANTHER" id="PTHR11461">
    <property type="entry name" value="SERINE PROTEASE INHIBITOR, SERPIN"/>
    <property type="match status" value="1"/>
</dbReference>
<dbReference type="SMART" id="SM00093">
    <property type="entry name" value="SERPIN"/>
    <property type="match status" value="1"/>
</dbReference>